<sequence length="280" mass="28366">MLSCHTFNRLLPFDGSTCPTVAVEPPGDLPHRLTRKEPVGHFADDGGFFGDEDAADAVPVLRIAVLIAITSSTLGNDFVHGIDIGEHPASQTMPAIDALGPAVQFGLLTFAAFAMVLITSEYACGSIRSTFQAQPRRAVVLAGKTVVGAAVGLVSGCVAGGLGLAAAYLALDGHAAPAAESPALTVLRVGALFAVAAVLVIAIGAIVRNGVGTLAVSVVVLVGMLTLPSSVSVWTPAGAAAQFVTANDDDYPSVVGLLVVAGWATAAYALASVLLRRRDA</sequence>
<feature type="transmembrane region" description="Helical" evidence="1">
    <location>
        <begin position="102"/>
        <end position="124"/>
    </location>
</feature>
<dbReference type="Proteomes" id="UP000251995">
    <property type="component" value="Chromosome"/>
</dbReference>
<keyword evidence="3" id="KW-1185">Reference proteome</keyword>
<protein>
    <recommendedName>
        <fullName evidence="4">ABC-2 family transporter protein</fullName>
    </recommendedName>
</protein>
<gene>
    <name evidence="2" type="ORF">JS278_01118</name>
</gene>
<evidence type="ECO:0008006" key="4">
    <source>
        <dbReference type="Google" id="ProtNLM"/>
    </source>
</evidence>
<feature type="transmembrane region" description="Helical" evidence="1">
    <location>
        <begin position="254"/>
        <end position="275"/>
    </location>
</feature>
<keyword evidence="1" id="KW-0472">Membrane</keyword>
<organism evidence="2 3">
    <name type="scientific">Acidipropionibacterium virtanenii</name>
    <dbReference type="NCBI Taxonomy" id="2057246"/>
    <lineage>
        <taxon>Bacteria</taxon>
        <taxon>Bacillati</taxon>
        <taxon>Actinomycetota</taxon>
        <taxon>Actinomycetes</taxon>
        <taxon>Propionibacteriales</taxon>
        <taxon>Propionibacteriaceae</taxon>
        <taxon>Acidipropionibacterium</taxon>
    </lineage>
</organism>
<evidence type="ECO:0000256" key="1">
    <source>
        <dbReference type="SAM" id="Phobius"/>
    </source>
</evidence>
<feature type="transmembrane region" description="Helical" evidence="1">
    <location>
        <begin position="214"/>
        <end position="234"/>
    </location>
</feature>
<evidence type="ECO:0000313" key="2">
    <source>
        <dbReference type="EMBL" id="AXE38301.1"/>
    </source>
</evidence>
<keyword evidence="1" id="KW-1133">Transmembrane helix</keyword>
<dbReference type="KEGG" id="acij:JS278_01118"/>
<keyword evidence="1" id="KW-0812">Transmembrane</keyword>
<proteinExistence type="predicted"/>
<dbReference type="EMBL" id="CP025198">
    <property type="protein sequence ID" value="AXE38301.1"/>
    <property type="molecule type" value="Genomic_DNA"/>
</dbReference>
<dbReference type="AlphaFoldDB" id="A0A344USQ3"/>
<feature type="transmembrane region" description="Helical" evidence="1">
    <location>
        <begin position="183"/>
        <end position="207"/>
    </location>
</feature>
<feature type="transmembrane region" description="Helical" evidence="1">
    <location>
        <begin position="145"/>
        <end position="171"/>
    </location>
</feature>
<reference evidence="2 3" key="1">
    <citation type="submission" date="2017-12" db="EMBL/GenBank/DDBJ databases">
        <title>The whole genome sequence of the Acidipropionibacterium virtanenii sp. nov. type strain JS278.</title>
        <authorList>
            <person name="Laine P."/>
            <person name="Deptula P."/>
            <person name="Varmanen P."/>
            <person name="Auvinen P."/>
        </authorList>
    </citation>
    <scope>NUCLEOTIDE SEQUENCE [LARGE SCALE GENOMIC DNA]</scope>
    <source>
        <strain evidence="2 3">JS278</strain>
    </source>
</reference>
<evidence type="ECO:0000313" key="3">
    <source>
        <dbReference type="Proteomes" id="UP000251995"/>
    </source>
</evidence>
<name>A0A344USQ3_9ACTN</name>
<accession>A0A344USQ3</accession>